<gene>
    <name evidence="1" type="ORF">KQI20_12530</name>
</gene>
<organism evidence="1 2">
    <name type="scientific">Intestinibacter bartlettii</name>
    <dbReference type="NCBI Taxonomy" id="261299"/>
    <lineage>
        <taxon>Bacteria</taxon>
        <taxon>Bacillati</taxon>
        <taxon>Bacillota</taxon>
        <taxon>Clostridia</taxon>
        <taxon>Peptostreptococcales</taxon>
        <taxon>Peptostreptococcaceae</taxon>
        <taxon>Intestinibacter</taxon>
    </lineage>
</organism>
<accession>A0ABS6DZK6</accession>
<evidence type="ECO:0000313" key="2">
    <source>
        <dbReference type="Proteomes" id="UP001196301"/>
    </source>
</evidence>
<comment type="caution">
    <text evidence="1">The sequence shown here is derived from an EMBL/GenBank/DDBJ whole genome shotgun (WGS) entry which is preliminary data.</text>
</comment>
<dbReference type="RefSeq" id="WP_216571785.1">
    <property type="nucleotide sequence ID" value="NZ_JAHLOQ010000045.1"/>
</dbReference>
<proteinExistence type="predicted"/>
<dbReference type="Proteomes" id="UP001196301">
    <property type="component" value="Unassembled WGS sequence"/>
</dbReference>
<protein>
    <submittedName>
        <fullName evidence="1">PqqD family protein</fullName>
    </submittedName>
</protein>
<dbReference type="InterPro" id="IPR008792">
    <property type="entry name" value="PQQD"/>
</dbReference>
<dbReference type="Pfam" id="PF05402">
    <property type="entry name" value="PqqD"/>
    <property type="match status" value="1"/>
</dbReference>
<dbReference type="EMBL" id="JAHLOQ010000045">
    <property type="protein sequence ID" value="MBU5337270.1"/>
    <property type="molecule type" value="Genomic_DNA"/>
</dbReference>
<reference evidence="1 2" key="1">
    <citation type="submission" date="2021-06" db="EMBL/GenBank/DDBJ databases">
        <authorList>
            <person name="Sun Q."/>
            <person name="Li D."/>
        </authorList>
    </citation>
    <scope>NUCLEOTIDE SEQUENCE [LARGE SCALE GENOMIC DNA]</scope>
    <source>
        <strain evidence="1 2">N19</strain>
    </source>
</reference>
<sequence length="89" mass="9948">MRVNKDFVKRNIAGETILVAVGEASQLFNGMISLNSVASFIWDNVDECQTADRLAQKIMETFEVDEETAMTDAKGFTDEFIKLGLIIEN</sequence>
<evidence type="ECO:0000313" key="1">
    <source>
        <dbReference type="EMBL" id="MBU5337270.1"/>
    </source>
</evidence>
<keyword evidence="2" id="KW-1185">Reference proteome</keyword>
<name>A0ABS6DZK6_9FIRM</name>